<keyword evidence="3" id="KW-0547">Nucleotide-binding</keyword>
<evidence type="ECO:0000256" key="2">
    <source>
        <dbReference type="ARBA" id="ARBA00022679"/>
    </source>
</evidence>
<dbReference type="PATRIC" id="fig|1121318.3.peg.2576"/>
<name>A0A0L6Z8B1_9CLOT</name>
<proteinExistence type="predicted"/>
<dbReference type="GO" id="GO:0004674">
    <property type="term" value="F:protein serine/threonine kinase activity"/>
    <property type="evidence" value="ECO:0007669"/>
    <property type="project" value="UniProtKB-KW"/>
</dbReference>
<evidence type="ECO:0000256" key="1">
    <source>
        <dbReference type="ARBA" id="ARBA00022527"/>
    </source>
</evidence>
<reference evidence="6" key="1">
    <citation type="submission" date="2015-08" db="EMBL/GenBank/DDBJ databases">
        <title>Genome sequence of the strict anaerobe Clostridium homopropionicum LuHBu1 (DSM 5847T).</title>
        <authorList>
            <person name="Poehlein A."/>
            <person name="Beck M."/>
            <person name="Schiel-Bengelsdorf B."/>
            <person name="Bengelsdorf F.R."/>
            <person name="Daniel R."/>
            <person name="Duerre P."/>
        </authorList>
    </citation>
    <scope>NUCLEOTIDE SEQUENCE [LARGE SCALE GENOMIC DNA]</scope>
    <source>
        <strain evidence="6">DSM 5847</strain>
    </source>
</reference>
<evidence type="ECO:0000256" key="4">
    <source>
        <dbReference type="ARBA" id="ARBA00022777"/>
    </source>
</evidence>
<organism evidence="5 6">
    <name type="scientific">Clostridium homopropionicum DSM 5847</name>
    <dbReference type="NCBI Taxonomy" id="1121318"/>
    <lineage>
        <taxon>Bacteria</taxon>
        <taxon>Bacillati</taxon>
        <taxon>Bacillota</taxon>
        <taxon>Clostridia</taxon>
        <taxon>Eubacteriales</taxon>
        <taxon>Clostridiaceae</taxon>
        <taxon>Clostridium</taxon>
    </lineage>
</organism>
<evidence type="ECO:0000256" key="3">
    <source>
        <dbReference type="ARBA" id="ARBA00022741"/>
    </source>
</evidence>
<keyword evidence="2 5" id="KW-0808">Transferase</keyword>
<sequence>MEIRKHRLIKIKTAFKEIEYANGERILEELEFADKVMRRLGCKVIDVTKRAIEDTALIIMETIGYDFDNK</sequence>
<dbReference type="EC" id="2.7.11.32" evidence="5"/>
<dbReference type="InterPro" id="IPR005177">
    <property type="entry name" value="Kinase-pyrophosphorylase"/>
</dbReference>
<dbReference type="EMBL" id="LHUR01000029">
    <property type="protein sequence ID" value="KOA19063.1"/>
    <property type="molecule type" value="Genomic_DNA"/>
</dbReference>
<comment type="caution">
    <text evidence="5">The sequence shown here is derived from an EMBL/GenBank/DDBJ whole genome shotgun (WGS) entry which is preliminary data.</text>
</comment>
<dbReference type="Proteomes" id="UP000037043">
    <property type="component" value="Unassembled WGS sequence"/>
</dbReference>
<keyword evidence="5" id="KW-0670">Pyruvate</keyword>
<dbReference type="STRING" id="36844.SAMN04488501_12921"/>
<evidence type="ECO:0000313" key="5">
    <source>
        <dbReference type="EMBL" id="KOA19063.1"/>
    </source>
</evidence>
<dbReference type="Pfam" id="PF03618">
    <property type="entry name" value="Kinase-PPPase"/>
    <property type="match status" value="1"/>
</dbReference>
<keyword evidence="1" id="KW-0723">Serine/threonine-protein kinase</keyword>
<protein>
    <submittedName>
        <fullName evidence="5">Putative pyruvate, phosphate dikinase regulatory protein</fullName>
        <ecNumber evidence="5">2.7.11.32</ecNumber>
        <ecNumber evidence="5">2.7.4.27</ecNumber>
    </submittedName>
</protein>
<dbReference type="EC" id="2.7.4.27" evidence="5"/>
<dbReference type="AlphaFoldDB" id="A0A0L6Z8B1"/>
<accession>A0A0L6Z8B1</accession>
<gene>
    <name evidence="5" type="primary">yqfL_1</name>
    <name evidence="5" type="ORF">CLHOM_25660</name>
</gene>
<keyword evidence="4 5" id="KW-0418">Kinase</keyword>
<dbReference type="PANTHER" id="PTHR31756:SF3">
    <property type="entry name" value="PYRUVATE, PHOSPHATE DIKINASE REGULATORY PROTEIN 1, CHLOROPLASTIC"/>
    <property type="match status" value="1"/>
</dbReference>
<evidence type="ECO:0000313" key="6">
    <source>
        <dbReference type="Proteomes" id="UP000037043"/>
    </source>
</evidence>
<dbReference type="GO" id="GO:0005524">
    <property type="term" value="F:ATP binding"/>
    <property type="evidence" value="ECO:0007669"/>
    <property type="project" value="InterPro"/>
</dbReference>
<dbReference type="PANTHER" id="PTHR31756">
    <property type="entry name" value="PYRUVATE, PHOSPHATE DIKINASE REGULATORY PROTEIN 1, CHLOROPLASTIC"/>
    <property type="match status" value="1"/>
</dbReference>
<keyword evidence="6" id="KW-1185">Reference proteome</keyword>